<dbReference type="Proteomes" id="UP000272412">
    <property type="component" value="Unassembled WGS sequence"/>
</dbReference>
<evidence type="ECO:0000313" key="3">
    <source>
        <dbReference type="Proteomes" id="UP000272412"/>
    </source>
</evidence>
<keyword evidence="1" id="KW-0812">Transmembrane</keyword>
<organism evidence="2 3">
    <name type="scientific">Neisseria weixii</name>
    <dbReference type="NCBI Taxonomy" id="1853276"/>
    <lineage>
        <taxon>Bacteria</taxon>
        <taxon>Pseudomonadati</taxon>
        <taxon>Pseudomonadota</taxon>
        <taxon>Betaproteobacteria</taxon>
        <taxon>Neisseriales</taxon>
        <taxon>Neisseriaceae</taxon>
        <taxon>Neisseria</taxon>
    </lineage>
</organism>
<protein>
    <submittedName>
        <fullName evidence="2">Uncharacterized protein</fullName>
    </submittedName>
</protein>
<keyword evidence="1" id="KW-1133">Transmembrane helix</keyword>
<keyword evidence="3" id="KW-1185">Reference proteome</keyword>
<name>A0A3N4MV22_9NEIS</name>
<evidence type="ECO:0000313" key="2">
    <source>
        <dbReference type="EMBL" id="RPD83029.1"/>
    </source>
</evidence>
<gene>
    <name evidence="2" type="ORF">EGK74_13755</name>
</gene>
<keyword evidence="1" id="KW-0472">Membrane</keyword>
<comment type="caution">
    <text evidence="2">The sequence shown here is derived from an EMBL/GenBank/DDBJ whole genome shotgun (WGS) entry which is preliminary data.</text>
</comment>
<dbReference type="AlphaFoldDB" id="A0A3N4MV22"/>
<proteinExistence type="predicted"/>
<dbReference type="OrthoDB" id="8607032at2"/>
<feature type="transmembrane region" description="Helical" evidence="1">
    <location>
        <begin position="70"/>
        <end position="88"/>
    </location>
</feature>
<dbReference type="RefSeq" id="WP_123805077.1">
    <property type="nucleotide sequence ID" value="NZ_RPFL01000096.1"/>
</dbReference>
<reference evidence="2 3" key="1">
    <citation type="submission" date="2018-11" db="EMBL/GenBank/DDBJ databases">
        <title>Neisseria weixii sp. nov. isolated from the rectal contents of plateau pika (Ochotona cruzoniae).</title>
        <authorList>
            <person name="Zhang G."/>
        </authorList>
    </citation>
    <scope>NUCLEOTIDE SEQUENCE [LARGE SCALE GENOMIC DNA]</scope>
    <source>
        <strain evidence="2 3">10009</strain>
    </source>
</reference>
<accession>A0A3N4MV22</accession>
<dbReference type="EMBL" id="RPFL01000096">
    <property type="protein sequence ID" value="RPD83029.1"/>
    <property type="molecule type" value="Genomic_DNA"/>
</dbReference>
<evidence type="ECO:0000256" key="1">
    <source>
        <dbReference type="SAM" id="Phobius"/>
    </source>
</evidence>
<sequence>MGYQVGRICYETEQEAVNVLMTQVVPTIDKDGVLHHPVFKGKAWEYNGQIVKPILTQCEFGAYAQAGKEIGIGLVGATAALLVVVIALKTVGMIGRKDEE</sequence>